<dbReference type="InterPro" id="IPR056955">
    <property type="entry name" value="ORC-CDC6-like"/>
</dbReference>
<evidence type="ECO:0008006" key="3">
    <source>
        <dbReference type="Google" id="ProtNLM"/>
    </source>
</evidence>
<evidence type="ECO:0000313" key="2">
    <source>
        <dbReference type="Proteomes" id="UP001236507"/>
    </source>
</evidence>
<keyword evidence="2" id="KW-1185">Reference proteome</keyword>
<dbReference type="Proteomes" id="UP001236507">
    <property type="component" value="Unassembled WGS sequence"/>
</dbReference>
<proteinExistence type="predicted"/>
<accession>A0ABT6Y339</accession>
<dbReference type="Pfam" id="PF24389">
    <property type="entry name" value="ORC-CDC6-like"/>
    <property type="match status" value="1"/>
</dbReference>
<dbReference type="RefSeq" id="WP_283343242.1">
    <property type="nucleotide sequence ID" value="NZ_JASHIF010000002.1"/>
</dbReference>
<dbReference type="EMBL" id="JASHIF010000002">
    <property type="protein sequence ID" value="MDI9857967.1"/>
    <property type="molecule type" value="Genomic_DNA"/>
</dbReference>
<dbReference type="InterPro" id="IPR027417">
    <property type="entry name" value="P-loop_NTPase"/>
</dbReference>
<evidence type="ECO:0000313" key="1">
    <source>
        <dbReference type="EMBL" id="MDI9857967.1"/>
    </source>
</evidence>
<comment type="caution">
    <text evidence="1">The sequence shown here is derived from an EMBL/GenBank/DDBJ whole genome shotgun (WGS) entry which is preliminary data.</text>
</comment>
<dbReference type="SUPFAM" id="SSF52540">
    <property type="entry name" value="P-loop containing nucleoside triphosphate hydrolases"/>
    <property type="match status" value="1"/>
</dbReference>
<reference evidence="1 2" key="1">
    <citation type="submission" date="2023-05" db="EMBL/GenBank/DDBJ databases">
        <title>Novel species of genus Flectobacillus isolated from stream in China.</title>
        <authorList>
            <person name="Lu H."/>
        </authorList>
    </citation>
    <scope>NUCLEOTIDE SEQUENCE [LARGE SCALE GENOMIC DNA]</scope>
    <source>
        <strain evidence="1 2">KCTC 42575</strain>
    </source>
</reference>
<name>A0ABT6Y339_9BACT</name>
<sequence length="622" mass="72924">MGNKISVFDNFNAKYSTHEEVAETFVSSDEFFQIAKNNHTFVLGPRGCGKTTMFKMLTTSALNNWRPKTIRDDELKKNIPFIAIYIPSDELWKDQLKSVLSSFQNDKSLVKVISNALISNNIFINFCESIKNHLNYLETDNKQYKERMFCEKLLEIWGISNCTFSLPSIKLALSEMRSSLIGKLTKYAFDKKYNKSYKIELEDHFFLDFLNALKSGIIAYENIFNDGHELKWALCFDELELISEDFFENLKSRLRVAPSNIVFKLSASPLSEFDGIEAQRSHDYEVVKMWPSSYTEEKRFSQFCEQIAIQRIISYRDKNQVKKYVDVDFSKIFGFLDYSRYALKDFDFKINVSAKENEAESLSWFVFKELAQFDKDLRELLIKKGIDPENPVPNNKNESDTFFRKTKEIVINRLIFSKFQNQAFYSKRSRKEYPIYYGKETIFKLCEGNPRFIINIINDIFIKTERYKDIDDFVFSPEEQVQVVRNVSARFYAMLKTYPTSVLYNRKPFDLDKLIKVIGDYFEEQVNQSPLSMHPKTSFFFDPKNTPLEIRRLVNIGVSLGAFIKIDKNSEDTSLDKSVRYRLSYLLHPHFKLPLRLFGTIKLNNIIGDQSKVINSQLRIDS</sequence>
<gene>
    <name evidence="1" type="ORF">QM524_01975</name>
</gene>
<organism evidence="1 2">
    <name type="scientific">Flectobacillus roseus</name>
    <dbReference type="NCBI Taxonomy" id="502259"/>
    <lineage>
        <taxon>Bacteria</taxon>
        <taxon>Pseudomonadati</taxon>
        <taxon>Bacteroidota</taxon>
        <taxon>Cytophagia</taxon>
        <taxon>Cytophagales</taxon>
        <taxon>Flectobacillaceae</taxon>
        <taxon>Flectobacillus</taxon>
    </lineage>
</organism>
<protein>
    <recommendedName>
        <fullName evidence="3">AAA+ ATPase domain-containing protein</fullName>
    </recommendedName>
</protein>
<dbReference type="Gene3D" id="3.40.50.300">
    <property type="entry name" value="P-loop containing nucleotide triphosphate hydrolases"/>
    <property type="match status" value="1"/>
</dbReference>